<sequence>MKRSILMQLRIERARIRLHAQVEKHKRVQHPAVIKQSMVLDDLINQFNREEAQIKKPIE</sequence>
<dbReference type="OrthoDB" id="2639237at2"/>
<dbReference type="InterPro" id="IPR037208">
    <property type="entry name" value="Spo0E-like_sf"/>
</dbReference>
<evidence type="ECO:0008006" key="3">
    <source>
        <dbReference type="Google" id="ProtNLM"/>
    </source>
</evidence>
<organism evidence="1 2">
    <name type="scientific">Paenibacillus xylanivorans</name>
    <dbReference type="NCBI Taxonomy" id="1705561"/>
    <lineage>
        <taxon>Bacteria</taxon>
        <taxon>Bacillati</taxon>
        <taxon>Bacillota</taxon>
        <taxon>Bacilli</taxon>
        <taxon>Bacillales</taxon>
        <taxon>Paenibacillaceae</taxon>
        <taxon>Paenibacillus</taxon>
    </lineage>
</organism>
<gene>
    <name evidence="1" type="ORF">AMS66_20610</name>
</gene>
<dbReference type="Gene3D" id="4.10.280.10">
    <property type="entry name" value="Helix-loop-helix DNA-binding domain"/>
    <property type="match status" value="1"/>
</dbReference>
<evidence type="ECO:0000313" key="1">
    <source>
        <dbReference type="EMBL" id="KOY14393.1"/>
    </source>
</evidence>
<dbReference type="GO" id="GO:0043937">
    <property type="term" value="P:regulation of sporulation"/>
    <property type="evidence" value="ECO:0007669"/>
    <property type="project" value="InterPro"/>
</dbReference>
<dbReference type="InterPro" id="IPR036638">
    <property type="entry name" value="HLH_DNA-bd_sf"/>
</dbReference>
<dbReference type="GO" id="GO:0046983">
    <property type="term" value="F:protein dimerization activity"/>
    <property type="evidence" value="ECO:0007669"/>
    <property type="project" value="InterPro"/>
</dbReference>
<keyword evidence="2" id="KW-1185">Reference proteome</keyword>
<evidence type="ECO:0000313" key="2">
    <source>
        <dbReference type="Proteomes" id="UP000037688"/>
    </source>
</evidence>
<protein>
    <recommendedName>
        <fullName evidence="3">Spo0E like sporulation regulatory protein</fullName>
    </recommendedName>
</protein>
<dbReference type="Pfam" id="PF09388">
    <property type="entry name" value="SpoOE-like"/>
    <property type="match status" value="1"/>
</dbReference>
<dbReference type="InterPro" id="IPR018540">
    <property type="entry name" value="Spo0E-like"/>
</dbReference>
<accession>A0A0M9BL36</accession>
<dbReference type="AlphaFoldDB" id="A0A0M9BL36"/>
<reference evidence="1 2" key="1">
    <citation type="submission" date="2015-08" db="EMBL/GenBank/DDBJ databases">
        <title>Draft genome sequence of cellulolytic and xylanolytic Paenibacillus sp. A59, isolated from a decaying forest soil from Patagonia, Argentina.</title>
        <authorList>
            <person name="Ghio S."/>
            <person name="Caceres A.M."/>
            <person name="Talia P."/>
            <person name="Grasso D."/>
            <person name="Campos E."/>
        </authorList>
    </citation>
    <scope>NUCLEOTIDE SEQUENCE [LARGE SCALE GENOMIC DNA]</scope>
    <source>
        <strain evidence="1 2">A59</strain>
    </source>
</reference>
<name>A0A0M9BL36_9BACL</name>
<dbReference type="PATRIC" id="fig|1705561.3.peg.4296"/>
<dbReference type="Proteomes" id="UP000037688">
    <property type="component" value="Unassembled WGS sequence"/>
</dbReference>
<comment type="caution">
    <text evidence="1">The sequence shown here is derived from an EMBL/GenBank/DDBJ whole genome shotgun (WGS) entry which is preliminary data.</text>
</comment>
<dbReference type="SUPFAM" id="SSF140500">
    <property type="entry name" value="BAS1536-like"/>
    <property type="match status" value="1"/>
</dbReference>
<dbReference type="RefSeq" id="WP_053782578.1">
    <property type="nucleotide sequence ID" value="NZ_LITU01000070.1"/>
</dbReference>
<proteinExistence type="predicted"/>
<dbReference type="EMBL" id="LITU01000070">
    <property type="protein sequence ID" value="KOY14393.1"/>
    <property type="molecule type" value="Genomic_DNA"/>
</dbReference>